<dbReference type="InterPro" id="IPR027417">
    <property type="entry name" value="P-loop_NTPase"/>
</dbReference>
<dbReference type="AlphaFoldDB" id="A0A380NYE6"/>
<evidence type="ECO:0000313" key="1">
    <source>
        <dbReference type="EMBL" id="SUP52675.1"/>
    </source>
</evidence>
<proteinExistence type="predicted"/>
<evidence type="ECO:0000313" key="2">
    <source>
        <dbReference type="Proteomes" id="UP000254621"/>
    </source>
</evidence>
<protein>
    <submittedName>
        <fullName evidence="1">Uncharacterized protein</fullName>
    </submittedName>
</protein>
<accession>A0A380NYE6</accession>
<reference evidence="1 2" key="1">
    <citation type="submission" date="2018-06" db="EMBL/GenBank/DDBJ databases">
        <authorList>
            <consortium name="Pathogen Informatics"/>
            <person name="Doyle S."/>
        </authorList>
    </citation>
    <scope>NUCLEOTIDE SEQUENCE [LARGE SCALE GENOMIC DNA]</scope>
    <source>
        <strain evidence="1 2">NCTC13645</strain>
    </source>
</reference>
<dbReference type="Proteomes" id="UP000254621">
    <property type="component" value="Unassembled WGS sequence"/>
</dbReference>
<dbReference type="EMBL" id="UHIV01000001">
    <property type="protein sequence ID" value="SUP52675.1"/>
    <property type="molecule type" value="Genomic_DNA"/>
</dbReference>
<organism evidence="1 2">
    <name type="scientific">Weissella viridescens</name>
    <name type="common">Lactobacillus viridescens</name>
    <dbReference type="NCBI Taxonomy" id="1629"/>
    <lineage>
        <taxon>Bacteria</taxon>
        <taxon>Bacillati</taxon>
        <taxon>Bacillota</taxon>
        <taxon>Bacilli</taxon>
        <taxon>Lactobacillales</taxon>
        <taxon>Lactobacillaceae</taxon>
        <taxon>Weissella</taxon>
    </lineage>
</organism>
<gene>
    <name evidence="1" type="ORF">NCTC13645_00574</name>
</gene>
<name>A0A380NYE6_WEIVI</name>
<dbReference type="SUPFAM" id="SSF52540">
    <property type="entry name" value="P-loop containing nucleoside triphosphate hydrolases"/>
    <property type="match status" value="1"/>
</dbReference>
<sequence length="74" mass="8478">MAIFLKVEYELLNQNKQMASGGERAEYALLNRLEDAHNYELVLIDEPEASFDNPFLTNQLLPMINQISQHATVL</sequence>